<protein>
    <submittedName>
        <fullName evidence="4">DUF402 domain-containing protein</fullName>
    </submittedName>
</protein>
<comment type="caution">
    <text evidence="4">The sequence shown here is derived from an EMBL/GenBank/DDBJ whole genome shotgun (WGS) entry which is preliminary data.</text>
</comment>
<keyword evidence="5" id="KW-1185">Reference proteome</keyword>
<dbReference type="Gene3D" id="2.40.380.10">
    <property type="entry name" value="FomD-like"/>
    <property type="match status" value="1"/>
</dbReference>
<dbReference type="InterPro" id="IPR050212">
    <property type="entry name" value="Ntdp-like"/>
</dbReference>
<reference evidence="5" key="1">
    <citation type="journal article" date="2019" name="Int. J. Syst. Evol. Microbiol.">
        <title>The Global Catalogue of Microorganisms (GCM) 10K type strain sequencing project: providing services to taxonomists for standard genome sequencing and annotation.</title>
        <authorList>
            <consortium name="The Broad Institute Genomics Platform"/>
            <consortium name="The Broad Institute Genome Sequencing Center for Infectious Disease"/>
            <person name="Wu L."/>
            <person name="Ma J."/>
        </authorList>
    </citation>
    <scope>NUCLEOTIDE SEQUENCE [LARGE SCALE GENOMIC DNA]</scope>
    <source>
        <strain evidence="5">JCM 17938</strain>
    </source>
</reference>
<dbReference type="SUPFAM" id="SSF159234">
    <property type="entry name" value="FomD-like"/>
    <property type="match status" value="1"/>
</dbReference>
<evidence type="ECO:0000256" key="1">
    <source>
        <dbReference type="ARBA" id="ARBA00022801"/>
    </source>
</evidence>
<sequence>MTVDGAGAAVFREGATVVRRDVLRGKVWSATPCRVIRDSGATLMLACWPGVEMLAPTTWIEWLRTGDHTVRGQAVPNLAAGRWELDRWVWRDTTLLLRYEADRHFSVSRFFDAEGRCGGWYVDFIRPVQRTPVGVDTFDLLVDLVVAADLSEHRWKDEDEYAQARRLGLIDDALHRRVDTARQQVVSLIESRQGPFADDWSSWQRDPSWPVPRLPQETPAD</sequence>
<proteinExistence type="predicted"/>
<evidence type="ECO:0000259" key="3">
    <source>
        <dbReference type="Pfam" id="PF04167"/>
    </source>
</evidence>
<dbReference type="RefSeq" id="WP_345355345.1">
    <property type="nucleotide sequence ID" value="NZ_BAABHJ010000008.1"/>
</dbReference>
<evidence type="ECO:0000313" key="5">
    <source>
        <dbReference type="Proteomes" id="UP001500212"/>
    </source>
</evidence>
<dbReference type="InterPro" id="IPR007295">
    <property type="entry name" value="DUF402"/>
</dbReference>
<dbReference type="Proteomes" id="UP001500212">
    <property type="component" value="Unassembled WGS sequence"/>
</dbReference>
<accession>A0ABP8TMX8</accession>
<keyword evidence="1" id="KW-0378">Hydrolase</keyword>
<name>A0ABP8TMX8_9ACTN</name>
<dbReference type="Pfam" id="PF04167">
    <property type="entry name" value="DUF402"/>
    <property type="match status" value="1"/>
</dbReference>
<gene>
    <name evidence="4" type="ORF">GCM10023195_37450</name>
</gene>
<dbReference type="PANTHER" id="PTHR39159">
    <property type="match status" value="1"/>
</dbReference>
<feature type="region of interest" description="Disordered" evidence="2">
    <location>
        <begin position="196"/>
        <end position="221"/>
    </location>
</feature>
<dbReference type="PANTHER" id="PTHR39159:SF1">
    <property type="entry name" value="UPF0374 PROTEIN YGAC"/>
    <property type="match status" value="1"/>
</dbReference>
<dbReference type="EMBL" id="BAABHJ010000008">
    <property type="protein sequence ID" value="GAA4609318.1"/>
    <property type="molecule type" value="Genomic_DNA"/>
</dbReference>
<evidence type="ECO:0000256" key="2">
    <source>
        <dbReference type="SAM" id="MobiDB-lite"/>
    </source>
</evidence>
<dbReference type="InterPro" id="IPR035930">
    <property type="entry name" value="FomD-like_sf"/>
</dbReference>
<organism evidence="4 5">
    <name type="scientific">Actinoallomurus liliacearum</name>
    <dbReference type="NCBI Taxonomy" id="1080073"/>
    <lineage>
        <taxon>Bacteria</taxon>
        <taxon>Bacillati</taxon>
        <taxon>Actinomycetota</taxon>
        <taxon>Actinomycetes</taxon>
        <taxon>Streptosporangiales</taxon>
        <taxon>Thermomonosporaceae</taxon>
        <taxon>Actinoallomurus</taxon>
    </lineage>
</organism>
<evidence type="ECO:0000313" key="4">
    <source>
        <dbReference type="EMBL" id="GAA4609318.1"/>
    </source>
</evidence>
<feature type="domain" description="DUF402" evidence="3">
    <location>
        <begin position="90"/>
        <end position="193"/>
    </location>
</feature>